<dbReference type="RefSeq" id="WP_258989687.1">
    <property type="nucleotide sequence ID" value="NZ_JALIGE010000076.1"/>
</dbReference>
<accession>A0ABT2E5I2</accession>
<protein>
    <submittedName>
        <fullName evidence="1">Uncharacterized protein</fullName>
    </submittedName>
</protein>
<sequence length="270" mass="30738">MIYHSFDTRSDRPIAARVVVNFEFPQINGGKSFSCKEDGVRKIYQGSLDYFLQRSEPGNRFCGIMNIFTGTVDIYPIDAMRDDALDGDWGQKTYDKVTYDKQEPIFHSPATTGGGSRSSHTQLCTKINSLSGGLFGKKMTPNYNDYIGFTFNDIRSLRNNSARRWLSDETSMLYGVSRSLNLKHVKEVAEHAVPQNSNLASWNMHTNMLSKEVEHIPVELRIHILRGIKILPFVDSSWKNAIDAELNRRDMTVAGYKDRKRSLPGNRIFV</sequence>
<comment type="caution">
    <text evidence="1">The sequence shown here is derived from an EMBL/GenBank/DDBJ whole genome shotgun (WGS) entry which is preliminary data.</text>
</comment>
<organism evidence="1 2">
    <name type="scientific">Scandinavium hiltneri</name>
    <dbReference type="NCBI Taxonomy" id="2926519"/>
    <lineage>
        <taxon>Bacteria</taxon>
        <taxon>Pseudomonadati</taxon>
        <taxon>Pseudomonadota</taxon>
        <taxon>Gammaproteobacteria</taxon>
        <taxon>Enterobacterales</taxon>
        <taxon>Enterobacteriaceae</taxon>
        <taxon>Scandinavium</taxon>
    </lineage>
</organism>
<gene>
    <name evidence="1" type="ORF">MUU47_18845</name>
</gene>
<keyword evidence="2" id="KW-1185">Reference proteome</keyword>
<dbReference type="Proteomes" id="UP001205357">
    <property type="component" value="Unassembled WGS sequence"/>
</dbReference>
<name>A0ABT2E5I2_9ENTR</name>
<dbReference type="EMBL" id="JALIGE010000076">
    <property type="protein sequence ID" value="MCS2163141.1"/>
    <property type="molecule type" value="Genomic_DNA"/>
</dbReference>
<reference evidence="1 2" key="1">
    <citation type="submission" date="2022-04" db="EMBL/GenBank/DDBJ databases">
        <title>Proposal of a three novel species of Scandinavium, Scandinavium hiltneri, Scandinavium manionii, Scandinavium tedordense.</title>
        <authorList>
            <person name="Maddock D.W."/>
            <person name="Brady C.L."/>
            <person name="Denman S."/>
            <person name="Arnold D."/>
        </authorList>
    </citation>
    <scope>NUCLEOTIDE SEQUENCE [LARGE SCALE GENOMIC DNA]</scope>
    <source>
        <strain evidence="1 2">H11S7</strain>
    </source>
</reference>
<proteinExistence type="predicted"/>
<evidence type="ECO:0000313" key="1">
    <source>
        <dbReference type="EMBL" id="MCS2163141.1"/>
    </source>
</evidence>
<evidence type="ECO:0000313" key="2">
    <source>
        <dbReference type="Proteomes" id="UP001205357"/>
    </source>
</evidence>